<evidence type="ECO:0000313" key="5">
    <source>
        <dbReference type="Proteomes" id="UP000580043"/>
    </source>
</evidence>
<gene>
    <name evidence="1" type="primary">ubiJ</name>
    <name evidence="4" type="ORF">HHL15_05825</name>
</gene>
<comment type="similarity">
    <text evidence="1">Belongs to the UbiJ family.</text>
</comment>
<keyword evidence="5" id="KW-1185">Reference proteome</keyword>
<dbReference type="GO" id="GO:0005737">
    <property type="term" value="C:cytoplasm"/>
    <property type="evidence" value="ECO:0007669"/>
    <property type="project" value="UniProtKB-SubCell"/>
</dbReference>
<dbReference type="HAMAP" id="MF_02215">
    <property type="entry name" value="UbiJ"/>
    <property type="match status" value="1"/>
</dbReference>
<dbReference type="GO" id="GO:0006744">
    <property type="term" value="P:ubiquinone biosynthetic process"/>
    <property type="evidence" value="ECO:0007669"/>
    <property type="project" value="UniProtKB-UniRule"/>
</dbReference>
<comment type="caution">
    <text evidence="4">The sequence shown here is derived from an EMBL/GenBank/DDBJ whole genome shotgun (WGS) entry which is preliminary data.</text>
</comment>
<dbReference type="Pfam" id="PF02036">
    <property type="entry name" value="SCP2"/>
    <property type="match status" value="1"/>
</dbReference>
<reference evidence="4 5" key="1">
    <citation type="submission" date="2020-04" db="EMBL/GenBank/DDBJ databases">
        <title>Zoogloea sp. G-4-1-14 isolated from soil.</title>
        <authorList>
            <person name="Dahal R.H."/>
        </authorList>
    </citation>
    <scope>NUCLEOTIDE SEQUENCE [LARGE SCALE GENOMIC DNA]</scope>
    <source>
        <strain evidence="4 5">G-4-1-14</strain>
    </source>
</reference>
<comment type="subcellular location">
    <subcellularLocation>
        <location evidence="1">Cytoplasm</location>
    </subcellularLocation>
</comment>
<dbReference type="InterPro" id="IPR038989">
    <property type="entry name" value="UbiJ"/>
</dbReference>
<proteinExistence type="inferred from homology"/>
<evidence type="ECO:0000256" key="1">
    <source>
        <dbReference type="HAMAP-Rule" id="MF_02215"/>
    </source>
</evidence>
<keyword evidence="1" id="KW-0963">Cytoplasm</keyword>
<dbReference type="InterPro" id="IPR003033">
    <property type="entry name" value="SCP2_sterol-bd_dom"/>
</dbReference>
<evidence type="ECO:0000256" key="2">
    <source>
        <dbReference type="SAM" id="Coils"/>
    </source>
</evidence>
<dbReference type="UniPathway" id="UPA00232"/>
<dbReference type="PANTHER" id="PTHR38693:SF1">
    <property type="entry name" value="UBIQUINONE BIOSYNTHESIS ACCESSORY FACTOR UBIJ"/>
    <property type="match status" value="1"/>
</dbReference>
<accession>A0A848G2C9</accession>
<dbReference type="AlphaFoldDB" id="A0A848G2C9"/>
<dbReference type="EMBL" id="JABBGA010000003">
    <property type="protein sequence ID" value="NML25250.1"/>
    <property type="molecule type" value="Genomic_DNA"/>
</dbReference>
<evidence type="ECO:0000259" key="3">
    <source>
        <dbReference type="Pfam" id="PF02036"/>
    </source>
</evidence>
<dbReference type="RefSeq" id="WP_169144887.1">
    <property type="nucleotide sequence ID" value="NZ_JABBGA010000003.1"/>
</dbReference>
<organism evidence="4 5">
    <name type="scientific">Zoogloea dura</name>
    <dbReference type="NCBI Taxonomy" id="2728840"/>
    <lineage>
        <taxon>Bacteria</taxon>
        <taxon>Pseudomonadati</taxon>
        <taxon>Pseudomonadota</taxon>
        <taxon>Betaproteobacteria</taxon>
        <taxon>Rhodocyclales</taxon>
        <taxon>Zoogloeaceae</taxon>
        <taxon>Zoogloea</taxon>
    </lineage>
</organism>
<sequence>MLSSPVINGLNHLLQDAPWARERLMPFAGRSACVVLKPVEISLGIDAAGYFTESATDDPDVSLELPIGSLPKLVGGADALMSDIRISGNADLADALGFVLRKLRWDGEEALSRLTGDIVAHRAVATARNVIGWQRQTARNVIDNLAEYFSEEQPVLVKKTLLEDLGGEAAALRDDIARLDKRLKKLESAKR</sequence>
<dbReference type="PANTHER" id="PTHR38693">
    <property type="entry name" value="UBIQUINONE BIOSYNTHESIS PROTEIN UBIJ"/>
    <property type="match status" value="1"/>
</dbReference>
<feature type="domain" description="SCP2" evidence="3">
    <location>
        <begin position="10"/>
        <end position="100"/>
    </location>
</feature>
<feature type="coiled-coil region" evidence="2">
    <location>
        <begin position="162"/>
        <end position="189"/>
    </location>
</feature>
<protein>
    <recommendedName>
        <fullName evidence="1">Ubiquinone biosynthesis accessory factor UbiJ</fullName>
    </recommendedName>
</protein>
<keyword evidence="2" id="KW-0175">Coiled coil</keyword>
<dbReference type="Proteomes" id="UP000580043">
    <property type="component" value="Unassembled WGS sequence"/>
</dbReference>
<comment type="function">
    <text evidence="1">Required for ubiquinone (coenzyme Q) biosynthesis. Binds hydrophobic ubiquinone biosynthetic intermediates via its SCP2 domain and is essential for the stability of the Ubi complex. May constitute a docking platform where Ubi enzymes assemble and access their SCP2-bound polyprenyl substrates.</text>
</comment>
<comment type="pathway">
    <text evidence="1">Cofactor biosynthesis; ubiquinone biosynthesis.</text>
</comment>
<name>A0A848G2C9_9RHOO</name>
<evidence type="ECO:0000313" key="4">
    <source>
        <dbReference type="EMBL" id="NML25250.1"/>
    </source>
</evidence>
<keyword evidence="1" id="KW-0831">Ubiquinone biosynthesis</keyword>